<feature type="domain" description="ABC3 transporter permease C-terminal" evidence="7">
    <location>
        <begin position="286"/>
        <end position="401"/>
    </location>
</feature>
<dbReference type="KEGG" id="chk:D4L85_22255"/>
<evidence type="ECO:0000259" key="8">
    <source>
        <dbReference type="Pfam" id="PF12704"/>
    </source>
</evidence>
<evidence type="ECO:0000256" key="1">
    <source>
        <dbReference type="ARBA" id="ARBA00004651"/>
    </source>
</evidence>
<feature type="transmembrane region" description="Helical" evidence="6">
    <location>
        <begin position="715"/>
        <end position="739"/>
    </location>
</feature>
<keyword evidence="5 6" id="KW-0472">Membrane</keyword>
<dbReference type="RefSeq" id="WP_119756375.1">
    <property type="nucleotide sequence ID" value="NZ_CP032382.1"/>
</dbReference>
<dbReference type="AlphaFoldDB" id="A0A385SMY4"/>
<evidence type="ECO:0000313" key="9">
    <source>
        <dbReference type="EMBL" id="AYB33133.1"/>
    </source>
</evidence>
<protein>
    <submittedName>
        <fullName evidence="9">FtsX-like permease family protein</fullName>
    </submittedName>
</protein>
<dbReference type="EMBL" id="CP032382">
    <property type="protein sequence ID" value="AYB33133.1"/>
    <property type="molecule type" value="Genomic_DNA"/>
</dbReference>
<feature type="transmembrane region" description="Helical" evidence="6">
    <location>
        <begin position="331"/>
        <end position="354"/>
    </location>
</feature>
<evidence type="ECO:0000259" key="7">
    <source>
        <dbReference type="Pfam" id="PF02687"/>
    </source>
</evidence>
<dbReference type="GO" id="GO:0022857">
    <property type="term" value="F:transmembrane transporter activity"/>
    <property type="evidence" value="ECO:0007669"/>
    <property type="project" value="TreeGrafter"/>
</dbReference>
<feature type="domain" description="MacB-like periplasmic core" evidence="8">
    <location>
        <begin position="440"/>
        <end position="634"/>
    </location>
</feature>
<feature type="transmembrane region" description="Helical" evidence="6">
    <location>
        <begin position="422"/>
        <end position="441"/>
    </location>
</feature>
<evidence type="ECO:0000256" key="5">
    <source>
        <dbReference type="ARBA" id="ARBA00023136"/>
    </source>
</evidence>
<sequence length="794" mass="88992">MILRHEIAIAARQFIKNKSSSFINVIGLTIGLTGFLCIMLFVEHELSFDKFHSRYADTYRVVKDFVSADGTSVPDATTPPALCKALRTDLAEVEVATRISPPWGRLYLLQYEDRKFYETKLIRVDSEFFDVFDFPFASGSRENALKQIHSIVMTASAAKKYFGDADPMGKTIRMNMNGGTDYVVSGVLKDIPDNSHFTFDLLIPFESRRNPDTDWQMSDFYTYVRLRHGADPSSFLSEVKKIVKTHLPNTLDRYHVQALADIHLHSNLKWELLPNGSMAYLRILVLIAIFIMVIACINYINLTTAQSSKRAKEVGIRKSIGAVRVQLIRQFLAESLFTVSIALLFCFAITSLMLPFLTPVMGADLSGLLFHSQIIRWCLPFGLLLAFIAGFYPAIYLSGFQPLKILRNNFADGHKGRSLRKFLVVFQFSISSSLIVGTLIVTSQLDFMKQKDMGFDRENIVIVPNVRGGIGDPGPATGTWDEAVRQISGVGSVARADGVLGSNYTVNGLEYAPTHVRVPLNFFRIDHDFIPTMNIAIQDGRNFSRDFISDTTAIIINEEAARQLGLPKPWIGQKLAWDDQAGKTHDVTVVGIAKDFHFTDLHQAITPFGFILEVANGSNFFIKINSASLHTTIKEIESVWNHYNPGKPFLYTFQDEYVAGLRMNDERFRSLFSIFTILAIGVACLGLFGLTIFLAESRTKEIGVRKIMGASIVSILRLMSAEPITMIVLSMLIAFPVAYYQMNTWLQGFAYHIKIGWEVFTLAGIASLLLAFLTISYHAIKVATKNPVESLRTE</sequence>
<keyword evidence="10" id="KW-1185">Reference proteome</keyword>
<feature type="transmembrane region" description="Helical" evidence="6">
    <location>
        <begin position="759"/>
        <end position="780"/>
    </location>
</feature>
<evidence type="ECO:0000256" key="6">
    <source>
        <dbReference type="SAM" id="Phobius"/>
    </source>
</evidence>
<evidence type="ECO:0000313" key="10">
    <source>
        <dbReference type="Proteomes" id="UP000266183"/>
    </source>
</evidence>
<feature type="domain" description="ABC3 transporter permease C-terminal" evidence="7">
    <location>
        <begin position="674"/>
        <end position="787"/>
    </location>
</feature>
<dbReference type="Pfam" id="PF02687">
    <property type="entry name" value="FtsX"/>
    <property type="match status" value="2"/>
</dbReference>
<dbReference type="PANTHER" id="PTHR30572">
    <property type="entry name" value="MEMBRANE COMPONENT OF TRANSPORTER-RELATED"/>
    <property type="match status" value="1"/>
</dbReference>
<reference evidence="10" key="1">
    <citation type="submission" date="2018-09" db="EMBL/GenBank/DDBJ databases">
        <title>Chryseolinea sp. KIS68-18 isolated from soil.</title>
        <authorList>
            <person name="Weon H.-Y."/>
            <person name="Kwon S.-W."/>
            <person name="Lee S.A."/>
        </authorList>
    </citation>
    <scope>NUCLEOTIDE SEQUENCE [LARGE SCALE GENOMIC DNA]</scope>
    <source>
        <strain evidence="10">KIS68-18</strain>
    </source>
</reference>
<dbReference type="InterPro" id="IPR003838">
    <property type="entry name" value="ABC3_permease_C"/>
</dbReference>
<dbReference type="OrthoDB" id="1451596at2"/>
<evidence type="ECO:0000256" key="2">
    <source>
        <dbReference type="ARBA" id="ARBA00022475"/>
    </source>
</evidence>
<keyword evidence="2" id="KW-1003">Cell membrane</keyword>
<accession>A0A385SMY4</accession>
<dbReference type="InterPro" id="IPR025857">
    <property type="entry name" value="MacB_PCD"/>
</dbReference>
<dbReference type="InterPro" id="IPR050250">
    <property type="entry name" value="Macrolide_Exporter_MacB"/>
</dbReference>
<gene>
    <name evidence="9" type="ORF">D4L85_22255</name>
</gene>
<evidence type="ECO:0000256" key="3">
    <source>
        <dbReference type="ARBA" id="ARBA00022692"/>
    </source>
</evidence>
<name>A0A385SMY4_9BACT</name>
<proteinExistence type="predicted"/>
<feature type="transmembrane region" description="Helical" evidence="6">
    <location>
        <begin position="21"/>
        <end position="42"/>
    </location>
</feature>
<feature type="transmembrane region" description="Helical" evidence="6">
    <location>
        <begin position="374"/>
        <end position="397"/>
    </location>
</feature>
<comment type="subcellular location">
    <subcellularLocation>
        <location evidence="1">Cell membrane</location>
        <topology evidence="1">Multi-pass membrane protein</topology>
    </subcellularLocation>
</comment>
<dbReference type="PANTHER" id="PTHR30572:SF18">
    <property type="entry name" value="ABC-TYPE MACROLIDE FAMILY EXPORT SYSTEM PERMEASE COMPONENT 2"/>
    <property type="match status" value="1"/>
</dbReference>
<dbReference type="GO" id="GO:0005886">
    <property type="term" value="C:plasma membrane"/>
    <property type="evidence" value="ECO:0007669"/>
    <property type="project" value="UniProtKB-SubCell"/>
</dbReference>
<keyword evidence="3 6" id="KW-0812">Transmembrane</keyword>
<dbReference type="Proteomes" id="UP000266183">
    <property type="component" value="Chromosome"/>
</dbReference>
<evidence type="ECO:0000256" key="4">
    <source>
        <dbReference type="ARBA" id="ARBA00022989"/>
    </source>
</evidence>
<organism evidence="9 10">
    <name type="scientific">Chryseolinea soli</name>
    <dbReference type="NCBI Taxonomy" id="2321403"/>
    <lineage>
        <taxon>Bacteria</taxon>
        <taxon>Pseudomonadati</taxon>
        <taxon>Bacteroidota</taxon>
        <taxon>Cytophagia</taxon>
        <taxon>Cytophagales</taxon>
        <taxon>Fulvivirgaceae</taxon>
        <taxon>Chryseolinea</taxon>
    </lineage>
</organism>
<feature type="transmembrane region" description="Helical" evidence="6">
    <location>
        <begin position="279"/>
        <end position="300"/>
    </location>
</feature>
<feature type="transmembrane region" description="Helical" evidence="6">
    <location>
        <begin position="671"/>
        <end position="694"/>
    </location>
</feature>
<keyword evidence="4 6" id="KW-1133">Transmembrane helix</keyword>
<feature type="domain" description="MacB-like periplasmic core" evidence="8">
    <location>
        <begin position="21"/>
        <end position="241"/>
    </location>
</feature>
<dbReference type="Pfam" id="PF12704">
    <property type="entry name" value="MacB_PCD"/>
    <property type="match status" value="2"/>
</dbReference>